<feature type="compositionally biased region" description="Polar residues" evidence="9">
    <location>
        <begin position="821"/>
        <end position="844"/>
    </location>
</feature>
<dbReference type="PANTHER" id="PTHR13466:SF19">
    <property type="entry name" value="NUCLEUS-VACUOLE JUNCTION PROTEIN 2"/>
    <property type="match status" value="1"/>
</dbReference>
<dbReference type="InterPro" id="IPR001849">
    <property type="entry name" value="PH_domain"/>
</dbReference>
<feature type="compositionally biased region" description="Polar residues" evidence="9">
    <location>
        <begin position="60"/>
        <end position="71"/>
    </location>
</feature>
<accession>A0A060SFJ6</accession>
<evidence type="ECO:0000256" key="7">
    <source>
        <dbReference type="ARBA" id="ARBA00023121"/>
    </source>
</evidence>
<keyword evidence="7" id="KW-0446">Lipid-binding</keyword>
<feature type="compositionally biased region" description="Basic and acidic residues" evidence="9">
    <location>
        <begin position="204"/>
        <end position="220"/>
    </location>
</feature>
<evidence type="ECO:0000256" key="3">
    <source>
        <dbReference type="ARBA" id="ARBA00022692"/>
    </source>
</evidence>
<feature type="compositionally biased region" description="Pro residues" evidence="9">
    <location>
        <begin position="1110"/>
        <end position="1131"/>
    </location>
</feature>
<dbReference type="OMA" id="KWGVNWG"/>
<keyword evidence="4" id="KW-0256">Endoplasmic reticulum</keyword>
<feature type="compositionally biased region" description="Basic and acidic residues" evidence="9">
    <location>
        <begin position="806"/>
        <end position="816"/>
    </location>
</feature>
<feature type="region of interest" description="Disordered" evidence="9">
    <location>
        <begin position="958"/>
        <end position="1139"/>
    </location>
</feature>
<evidence type="ECO:0000256" key="6">
    <source>
        <dbReference type="ARBA" id="ARBA00023055"/>
    </source>
</evidence>
<feature type="region of interest" description="Disordered" evidence="9">
    <location>
        <begin position="201"/>
        <end position="220"/>
    </location>
</feature>
<keyword evidence="6" id="KW-0445">Lipid transport</keyword>
<reference evidence="13" key="1">
    <citation type="submission" date="2014-01" db="EMBL/GenBank/DDBJ databases">
        <title>The genome of the white-rot fungus Pycnoporus cinnabarinus: a basidiomycete model with a versatile arsenal for lignocellulosic biomass breakdown.</title>
        <authorList>
            <person name="Levasseur A."/>
            <person name="Lomascolo A."/>
            <person name="Ruiz-Duenas F.J."/>
            <person name="Uzan E."/>
            <person name="Piumi F."/>
            <person name="Kues U."/>
            <person name="Ram A.F.J."/>
            <person name="Murat C."/>
            <person name="Haon M."/>
            <person name="Benoit I."/>
            <person name="Arfi Y."/>
            <person name="Chevret D."/>
            <person name="Drula E."/>
            <person name="Kwon M.J."/>
            <person name="Gouret P."/>
            <person name="Lesage-Meessen L."/>
            <person name="Lombard V."/>
            <person name="Mariette J."/>
            <person name="Noirot C."/>
            <person name="Park J."/>
            <person name="Patyshakuliyeva A."/>
            <person name="Wieneger R.A.B."/>
            <person name="Wosten H.A.B."/>
            <person name="Martin F."/>
            <person name="Coutinho P.M."/>
            <person name="de Vries R."/>
            <person name="Martinez A.T."/>
            <person name="Klopp C."/>
            <person name="Pontarotti P."/>
            <person name="Henrissat B."/>
            <person name="Record E."/>
        </authorList>
    </citation>
    <scope>NUCLEOTIDE SEQUENCE [LARGE SCALE GENOMIC DNA]</scope>
    <source>
        <strain evidence="13">BRFM137</strain>
    </source>
</reference>
<comment type="caution">
    <text evidence="13">The sequence shown here is derived from an EMBL/GenBank/DDBJ whole genome shotgun (WGS) entry which is preliminary data.</text>
</comment>
<keyword evidence="14" id="KW-1185">Reference proteome</keyword>
<evidence type="ECO:0000256" key="8">
    <source>
        <dbReference type="ARBA" id="ARBA00023136"/>
    </source>
</evidence>
<dbReference type="OrthoDB" id="26740at2759"/>
<feature type="compositionally biased region" description="Low complexity" evidence="9">
    <location>
        <begin position="711"/>
        <end position="725"/>
    </location>
</feature>
<dbReference type="GO" id="GO:0032865">
    <property type="term" value="C:ERMES complex"/>
    <property type="evidence" value="ECO:0007669"/>
    <property type="project" value="TreeGrafter"/>
</dbReference>
<dbReference type="GO" id="GO:0015914">
    <property type="term" value="P:phospholipid transport"/>
    <property type="evidence" value="ECO:0007669"/>
    <property type="project" value="TreeGrafter"/>
</dbReference>
<feature type="region of interest" description="Disordered" evidence="9">
    <location>
        <begin position="499"/>
        <end position="944"/>
    </location>
</feature>
<dbReference type="SUPFAM" id="SSF50729">
    <property type="entry name" value="PH domain-like"/>
    <property type="match status" value="1"/>
</dbReference>
<dbReference type="AlphaFoldDB" id="A0A060SFJ6"/>
<dbReference type="EMBL" id="CCBP010000119">
    <property type="protein sequence ID" value="CDO73150.1"/>
    <property type="molecule type" value="Genomic_DNA"/>
</dbReference>
<proteinExistence type="predicted"/>
<dbReference type="GO" id="GO:0008289">
    <property type="term" value="F:lipid binding"/>
    <property type="evidence" value="ECO:0007669"/>
    <property type="project" value="UniProtKB-KW"/>
</dbReference>
<feature type="compositionally biased region" description="Pro residues" evidence="9">
    <location>
        <begin position="900"/>
        <end position="912"/>
    </location>
</feature>
<feature type="compositionally biased region" description="Basic and acidic residues" evidence="9">
    <location>
        <begin position="779"/>
        <end position="792"/>
    </location>
</feature>
<feature type="compositionally biased region" description="Low complexity" evidence="9">
    <location>
        <begin position="763"/>
        <end position="774"/>
    </location>
</feature>
<evidence type="ECO:0000256" key="4">
    <source>
        <dbReference type="ARBA" id="ARBA00022824"/>
    </source>
</evidence>
<feature type="domain" description="SMP-LTD" evidence="12">
    <location>
        <begin position="295"/>
        <end position="486"/>
    </location>
</feature>
<dbReference type="GO" id="GO:0005789">
    <property type="term" value="C:endoplasmic reticulum membrane"/>
    <property type="evidence" value="ECO:0007669"/>
    <property type="project" value="UniProtKB-SubCell"/>
</dbReference>
<dbReference type="PANTHER" id="PTHR13466">
    <property type="entry name" value="TEX2 PROTEIN-RELATED"/>
    <property type="match status" value="1"/>
</dbReference>
<keyword evidence="2" id="KW-0813">Transport</keyword>
<dbReference type="GO" id="GO:1990456">
    <property type="term" value="P:mitochondrion-endoplasmic reticulum membrane tethering"/>
    <property type="evidence" value="ECO:0007669"/>
    <property type="project" value="TreeGrafter"/>
</dbReference>
<feature type="domain" description="PH" evidence="11">
    <location>
        <begin position="99"/>
        <end position="263"/>
    </location>
</feature>
<feature type="compositionally biased region" description="Low complexity" evidence="9">
    <location>
        <begin position="567"/>
        <end position="584"/>
    </location>
</feature>
<keyword evidence="3 10" id="KW-0812">Transmembrane</keyword>
<evidence type="ECO:0000256" key="5">
    <source>
        <dbReference type="ARBA" id="ARBA00022989"/>
    </source>
</evidence>
<evidence type="ECO:0000256" key="1">
    <source>
        <dbReference type="ARBA" id="ARBA00004586"/>
    </source>
</evidence>
<evidence type="ECO:0000259" key="12">
    <source>
        <dbReference type="PROSITE" id="PS51847"/>
    </source>
</evidence>
<feature type="compositionally biased region" description="Polar residues" evidence="9">
    <location>
        <begin position="620"/>
        <end position="647"/>
    </location>
</feature>
<sequence>MSLKALLYAYILGGLTFLPLVILAAIFYTVYTSVPIGDPDAAKLKRRELEAKSEGENEEAPSTTAAPSPSDVNDLPRTRKGWLTVRRTFEETPGDGSYVGMVRGFLDARSKDPKRSRPKDMWYVALKGKVLYLYEDESMTECEAAIELSGHDVVIYPEGLPDGELFAKRNAICLKPKVSATEQELPSVTREMKLEQENVDELLEEKGGSPRQKQREREKLVELEKKKEEAREQAMDVSTPWFIFVRSAVEMEDWYLALVHASDNPPNTSTLDPLKAVFKPDDMSHLVSTLDEQPDVIPMRWLNALLGRIFFSYYKTHTLESYIIGRLMKKISRVKRPGFLTDIVVREVSVGNRTPTLSKPMLKELTKEGDASLEVHLAYKGEVRVTVEATATINLGARFKTYTVKLVLALVLREIEGNLLVKVKRPPSSRIWYAFTQMPRIVMDVEPVVSDRQITWNMILSSIESKVKEVIQESVVMPNMDDIAFFESSQYQHRGGIWADASRRERTPTAPPVEAPGDGTKTPSSAPPIEPSKLEVEELPSLQRSRSADVEKPTDSSSPPNATPFVRAATTDAASASTLSTSPAARRRSWFPSVQEDADVPASTSSQASDIHDVEHRGRTQGQDMTGGRRSSSTPNVTISQELQDSHTGPADGEDDDGQFLTPTASHRRSSSQHSRSASSRAASFSSHAGDVSDDGSDSPIATLQSKSPAPSGSSPRQVPSSPSSFLQTLKSRAGDKQALSNTAKEAMRKWGVNWSNFRRDNNANPNPASAPPAEEVPDAGHGDQRRIDSHTHVGRPSYAEVRAAVAERRDRDRALPGEASSRSNEPASESISVPQRETTSAQSRLAVALPLLGESEATPPRSVSPGILPVERSVSQVSTSSRESASQLLGIAPEEPERPPSPIHTQPPPPKTMTIPGIHASHRGEVMSMGYIAPPPASQESKKVPLQSVYRLWKNPGAAAGSTRSEPLPFSQTGFSGRDQDSSPPAPTPPPGDEGDDPAPSAASSPPPQTRAAPPPLPPRANSTHVLQMRSEISRPAEADSGVRSPASAALQSIVSKDRVKRASLSPPPSPGQNGVVDRGDTSTPDRPGVLDREDAEVTASPLSLTPVPSSPPTPPAPGPSGRGPPPALPPRRVRTSA</sequence>
<keyword evidence="5 10" id="KW-1133">Transmembrane helix</keyword>
<dbReference type="Proteomes" id="UP000029665">
    <property type="component" value="Unassembled WGS sequence"/>
</dbReference>
<evidence type="ECO:0000256" key="9">
    <source>
        <dbReference type="SAM" id="MobiDB-lite"/>
    </source>
</evidence>
<gene>
    <name evidence="13" type="ORF">BN946_scf185007.g205</name>
</gene>
<evidence type="ECO:0000256" key="10">
    <source>
        <dbReference type="SAM" id="Phobius"/>
    </source>
</evidence>
<dbReference type="PROSITE" id="PS50003">
    <property type="entry name" value="PH_DOMAIN"/>
    <property type="match status" value="1"/>
</dbReference>
<feature type="transmembrane region" description="Helical" evidence="10">
    <location>
        <begin position="7"/>
        <end position="31"/>
    </location>
</feature>
<feature type="compositionally biased region" description="Low complexity" evidence="9">
    <location>
        <begin position="672"/>
        <end position="689"/>
    </location>
</feature>
<feature type="region of interest" description="Disordered" evidence="9">
    <location>
        <begin position="47"/>
        <end position="77"/>
    </location>
</feature>
<keyword evidence="8 10" id="KW-0472">Membrane</keyword>
<feature type="compositionally biased region" description="Low complexity" evidence="9">
    <location>
        <begin position="1100"/>
        <end position="1109"/>
    </location>
</feature>
<organism evidence="13 14">
    <name type="scientific">Pycnoporus cinnabarinus</name>
    <name type="common">Cinnabar-red polypore</name>
    <name type="synonym">Trametes cinnabarina</name>
    <dbReference type="NCBI Taxonomy" id="5643"/>
    <lineage>
        <taxon>Eukaryota</taxon>
        <taxon>Fungi</taxon>
        <taxon>Dikarya</taxon>
        <taxon>Basidiomycota</taxon>
        <taxon>Agaricomycotina</taxon>
        <taxon>Agaricomycetes</taxon>
        <taxon>Polyporales</taxon>
        <taxon>Polyporaceae</taxon>
        <taxon>Trametes</taxon>
    </lineage>
</organism>
<dbReference type="HOGENOM" id="CLU_005129_1_0_1"/>
<name>A0A060SFJ6_PYCCI</name>
<feature type="compositionally biased region" description="Low complexity" evidence="9">
    <location>
        <begin position="872"/>
        <end position="888"/>
    </location>
</feature>
<evidence type="ECO:0000313" key="13">
    <source>
        <dbReference type="EMBL" id="CDO73150.1"/>
    </source>
</evidence>
<dbReference type="STRING" id="5643.A0A060SFJ6"/>
<evidence type="ECO:0000259" key="11">
    <source>
        <dbReference type="PROSITE" id="PS50003"/>
    </source>
</evidence>
<dbReference type="CDD" id="cd21675">
    <property type="entry name" value="SMP_TEX2"/>
    <property type="match status" value="1"/>
</dbReference>
<feature type="compositionally biased region" description="Polar residues" evidence="9">
    <location>
        <begin position="963"/>
        <end position="976"/>
    </location>
</feature>
<evidence type="ECO:0000256" key="2">
    <source>
        <dbReference type="ARBA" id="ARBA00022448"/>
    </source>
</evidence>
<dbReference type="InterPro" id="IPR031468">
    <property type="entry name" value="SMP_LBD"/>
</dbReference>
<evidence type="ECO:0008006" key="15">
    <source>
        <dbReference type="Google" id="ProtNLM"/>
    </source>
</evidence>
<feature type="compositionally biased region" description="Pro residues" evidence="9">
    <location>
        <begin position="1006"/>
        <end position="1020"/>
    </location>
</feature>
<evidence type="ECO:0000313" key="14">
    <source>
        <dbReference type="Proteomes" id="UP000029665"/>
    </source>
</evidence>
<feature type="compositionally biased region" description="Polar residues" evidence="9">
    <location>
        <begin position="700"/>
        <end position="709"/>
    </location>
</feature>
<protein>
    <recommendedName>
        <fullName evidence="15">SMP-LTD domain-containing protein</fullName>
    </recommendedName>
</protein>
<dbReference type="PROSITE" id="PS51847">
    <property type="entry name" value="SMP"/>
    <property type="match status" value="1"/>
</dbReference>
<comment type="subcellular location">
    <subcellularLocation>
        <location evidence="1">Endoplasmic reticulum membrane</location>
    </subcellularLocation>
</comment>